<keyword evidence="4" id="KW-1185">Reference proteome</keyword>
<dbReference type="PRINTS" id="PR00364">
    <property type="entry name" value="DISEASERSIST"/>
</dbReference>
<evidence type="ECO:0000256" key="1">
    <source>
        <dbReference type="SAM" id="MobiDB-lite"/>
    </source>
</evidence>
<dbReference type="Gene3D" id="1.25.40.10">
    <property type="entry name" value="Tetratricopeptide repeat domain"/>
    <property type="match status" value="3"/>
</dbReference>
<dbReference type="SUPFAM" id="SSF48452">
    <property type="entry name" value="TPR-like"/>
    <property type="match status" value="3"/>
</dbReference>
<dbReference type="PANTHER" id="PTHR47691">
    <property type="entry name" value="REGULATOR-RELATED"/>
    <property type="match status" value="1"/>
</dbReference>
<feature type="region of interest" description="Disordered" evidence="1">
    <location>
        <begin position="989"/>
        <end position="1010"/>
    </location>
</feature>
<dbReference type="EMBL" id="FNSO01000004">
    <property type="protein sequence ID" value="SED45313.1"/>
    <property type="molecule type" value="Genomic_DNA"/>
</dbReference>
<dbReference type="Pfam" id="PF13374">
    <property type="entry name" value="TPR_10"/>
    <property type="match status" value="2"/>
</dbReference>
<dbReference type="OrthoDB" id="3661636at2"/>
<dbReference type="InterPro" id="IPR005158">
    <property type="entry name" value="BTAD"/>
</dbReference>
<evidence type="ECO:0000313" key="4">
    <source>
        <dbReference type="Proteomes" id="UP000199622"/>
    </source>
</evidence>
<keyword evidence="3" id="KW-0238">DNA-binding</keyword>
<dbReference type="GO" id="GO:0006355">
    <property type="term" value="P:regulation of DNA-templated transcription"/>
    <property type="evidence" value="ECO:0007669"/>
    <property type="project" value="InterPro"/>
</dbReference>
<dbReference type="Pfam" id="PF03704">
    <property type="entry name" value="BTAD"/>
    <property type="match status" value="1"/>
</dbReference>
<dbReference type="InterPro" id="IPR027417">
    <property type="entry name" value="P-loop_NTPase"/>
</dbReference>
<dbReference type="Gene3D" id="3.40.50.300">
    <property type="entry name" value="P-loop containing nucleotide triphosphate hydrolases"/>
    <property type="match status" value="1"/>
</dbReference>
<evidence type="ECO:0000259" key="2">
    <source>
        <dbReference type="SMART" id="SM01043"/>
    </source>
</evidence>
<dbReference type="RefSeq" id="WP_143060771.1">
    <property type="nucleotide sequence ID" value="NZ_FNSO01000004.1"/>
</dbReference>
<organism evidence="3 4">
    <name type="scientific">Amycolatopsis tolypomycina</name>
    <dbReference type="NCBI Taxonomy" id="208445"/>
    <lineage>
        <taxon>Bacteria</taxon>
        <taxon>Bacillati</taxon>
        <taxon>Actinomycetota</taxon>
        <taxon>Actinomycetes</taxon>
        <taxon>Pseudonocardiales</taxon>
        <taxon>Pseudonocardiaceae</taxon>
        <taxon>Amycolatopsis</taxon>
    </lineage>
</organism>
<dbReference type="AlphaFoldDB" id="A0A1H5ASJ4"/>
<dbReference type="PANTHER" id="PTHR47691:SF3">
    <property type="entry name" value="HTH-TYPE TRANSCRIPTIONAL REGULATOR RV0890C-RELATED"/>
    <property type="match status" value="1"/>
</dbReference>
<sequence length="1010" mass="109729">MEIAFGILGQTAMLLHGKVDVKWAHPRSRQVLAALLTSPNQRFPVDAVVDWVWAEHENAPRGALATLHQNAVHLRQALQKSGIPARVGVGKNGCVVEIDEALVDHRAFARGMARARELRDRGDHRRAQIEAQAAVRLWRDDPLADLRTQRADDWRAQWTRGHWLPANAFLVAELLAVGHADVALGRLLELEHAHPLELSLAKLRLRALAATDRPDEVTEFYFAKRREYRDIGELRAADELRAVHDEVISGDGDFPRPAVQVRAVAAAEEPAGQAVWHVPPDCDGVEGRAELLAELDAFTSDSSGASRRGVVVVTGGPGVGKSTAVVRWAHRARRRFRHGVVLLDLRGDGQATSANSGEVVDTLLSLLDFPVDQVVNPVARAAKLSALLHQRSMLVILDNVRGREQVAPLLGVLDACTVLVVSRWRLPSLAATVSPPVVTVPPLAVPDATALLDRRIGRRARDDRAGVAELVRVCQGNPLALTLVADRAAARAGMLLSTLAGQLRDADMLLDLGYEGDALQRSLRAAFTASYQVLGPGERRALAVIGAHPGAEVTAEAVAAGDGRPLPAVRRSLDVLVAAHLLEHPSDLDRYRVHDLVHAYAASVAEQLADGSAVRRRLFDFYLVMAYDAHRLVFPHKPPPRLPVSRTHPGAGFGSAALARQWVVREKNLLLEIAAAGGSESAYLPALFAELITEMGFYADAVSCLTGAIRSIDEVLAEGGESVPELRQVLGSHLNDLAVVLMHMGEEGQAEHHLRRALALAETDGFPLGRIASTLNLARWHLRVGRAPEAAVLCRLALQVAYELAEPSLCAAAAHRLANALVAAGGFEQEALDLYAEALEHLWKSEDGTARLQIHTALAALLTDLGRLAEADDQCRRASELTPVCLNLPAVMKLNTVLARLRHRQGNARAALWYAHRAVELADRTRHATGQARALSTLAAILRDHGNREDARALWVQAAELYRGRARTRRAAEVEEFVAELDASEPVIPAARDGERDTVAMPPPRLRRNR</sequence>
<evidence type="ECO:0000313" key="3">
    <source>
        <dbReference type="EMBL" id="SED45313.1"/>
    </source>
</evidence>
<dbReference type="SMART" id="SM01043">
    <property type="entry name" value="BTAD"/>
    <property type="match status" value="1"/>
</dbReference>
<dbReference type="GO" id="GO:0003677">
    <property type="term" value="F:DNA binding"/>
    <property type="evidence" value="ECO:0007669"/>
    <property type="project" value="UniProtKB-KW"/>
</dbReference>
<dbReference type="InterPro" id="IPR016032">
    <property type="entry name" value="Sig_transdc_resp-reg_C-effctor"/>
</dbReference>
<reference evidence="4" key="1">
    <citation type="submission" date="2016-10" db="EMBL/GenBank/DDBJ databases">
        <authorList>
            <person name="Varghese N."/>
            <person name="Submissions S."/>
        </authorList>
    </citation>
    <scope>NUCLEOTIDE SEQUENCE [LARGE SCALE GENOMIC DNA]</scope>
    <source>
        <strain evidence="4">DSM 44544</strain>
    </source>
</reference>
<dbReference type="Proteomes" id="UP000199622">
    <property type="component" value="Unassembled WGS sequence"/>
</dbReference>
<dbReference type="Gene3D" id="1.10.10.10">
    <property type="entry name" value="Winged helix-like DNA-binding domain superfamily/Winged helix DNA-binding domain"/>
    <property type="match status" value="1"/>
</dbReference>
<feature type="domain" description="Bacterial transcriptional activator" evidence="2">
    <location>
        <begin position="103"/>
        <end position="248"/>
    </location>
</feature>
<name>A0A1H5ASJ4_9PSEU</name>
<proteinExistence type="predicted"/>
<dbReference type="SMART" id="SM00028">
    <property type="entry name" value="TPR"/>
    <property type="match status" value="3"/>
</dbReference>
<accession>A0A1H5ASJ4</accession>
<dbReference type="STRING" id="208445.SAMN04489727_7929"/>
<dbReference type="SUPFAM" id="SSF46894">
    <property type="entry name" value="C-terminal effector domain of the bipartite response regulators"/>
    <property type="match status" value="1"/>
</dbReference>
<dbReference type="InterPro" id="IPR019734">
    <property type="entry name" value="TPR_rpt"/>
</dbReference>
<dbReference type="SUPFAM" id="SSF52540">
    <property type="entry name" value="P-loop containing nucleoside triphosphate hydrolases"/>
    <property type="match status" value="1"/>
</dbReference>
<dbReference type="InterPro" id="IPR036388">
    <property type="entry name" value="WH-like_DNA-bd_sf"/>
</dbReference>
<dbReference type="InterPro" id="IPR011990">
    <property type="entry name" value="TPR-like_helical_dom_sf"/>
</dbReference>
<gene>
    <name evidence="3" type="ORF">SAMN04489727_7929</name>
</gene>
<protein>
    <submittedName>
        <fullName evidence="3">DNA-binding transcriptional activator of the SARP family</fullName>
    </submittedName>
</protein>